<dbReference type="Gramene" id="OPUNC01G42230.1">
    <property type="protein sequence ID" value="OPUNC01G42230.1"/>
    <property type="gene ID" value="OPUNC01G42230"/>
</dbReference>
<name>A0A0E0JTD2_ORYPU</name>
<proteinExistence type="predicted"/>
<protein>
    <submittedName>
        <fullName evidence="1">Uncharacterized protein</fullName>
    </submittedName>
</protein>
<keyword evidence="2" id="KW-1185">Reference proteome</keyword>
<sequence length="86" mass="9502">MTPRHITQLPRLGAHRHVISTGDLLDFHTGAHINGPPLQLLIARSIVHGDHEHPLHRPVVAVSEQRLVLHDGVIDVVGAGSHQHRR</sequence>
<dbReference type="Proteomes" id="UP000026962">
    <property type="component" value="Chromosome 1"/>
</dbReference>
<accession>A0A0E0JTD2</accession>
<organism evidence="1">
    <name type="scientific">Oryza punctata</name>
    <name type="common">Red rice</name>
    <dbReference type="NCBI Taxonomy" id="4537"/>
    <lineage>
        <taxon>Eukaryota</taxon>
        <taxon>Viridiplantae</taxon>
        <taxon>Streptophyta</taxon>
        <taxon>Embryophyta</taxon>
        <taxon>Tracheophyta</taxon>
        <taxon>Spermatophyta</taxon>
        <taxon>Magnoliopsida</taxon>
        <taxon>Liliopsida</taxon>
        <taxon>Poales</taxon>
        <taxon>Poaceae</taxon>
        <taxon>BOP clade</taxon>
        <taxon>Oryzoideae</taxon>
        <taxon>Oryzeae</taxon>
        <taxon>Oryzinae</taxon>
        <taxon>Oryza</taxon>
    </lineage>
</organism>
<evidence type="ECO:0000313" key="1">
    <source>
        <dbReference type="EnsemblPlants" id="OPUNC01G42230.1"/>
    </source>
</evidence>
<reference evidence="1" key="1">
    <citation type="submission" date="2015-04" db="UniProtKB">
        <authorList>
            <consortium name="EnsemblPlants"/>
        </authorList>
    </citation>
    <scope>IDENTIFICATION</scope>
</reference>
<dbReference type="HOGENOM" id="CLU_2501825_0_0_1"/>
<evidence type="ECO:0000313" key="2">
    <source>
        <dbReference type="Proteomes" id="UP000026962"/>
    </source>
</evidence>
<reference evidence="1" key="2">
    <citation type="submission" date="2018-05" db="EMBL/GenBank/DDBJ databases">
        <title>OpunRS2 (Oryza punctata Reference Sequence Version 2).</title>
        <authorList>
            <person name="Zhang J."/>
            <person name="Kudrna D."/>
            <person name="Lee S."/>
            <person name="Talag J."/>
            <person name="Welchert J."/>
            <person name="Wing R.A."/>
        </authorList>
    </citation>
    <scope>NUCLEOTIDE SEQUENCE [LARGE SCALE GENOMIC DNA]</scope>
</reference>
<dbReference type="AlphaFoldDB" id="A0A0E0JTD2"/>
<dbReference type="EnsemblPlants" id="OPUNC01G42230.1">
    <property type="protein sequence ID" value="OPUNC01G42230.1"/>
    <property type="gene ID" value="OPUNC01G42230"/>
</dbReference>